<feature type="signal peptide" evidence="1">
    <location>
        <begin position="1"/>
        <end position="19"/>
    </location>
</feature>
<accession>A0A2T2P1V8</accession>
<keyword evidence="4" id="KW-1185">Reference proteome</keyword>
<organism evidence="3 4">
    <name type="scientific">Corynespora cassiicola Philippines</name>
    <dbReference type="NCBI Taxonomy" id="1448308"/>
    <lineage>
        <taxon>Eukaryota</taxon>
        <taxon>Fungi</taxon>
        <taxon>Dikarya</taxon>
        <taxon>Ascomycota</taxon>
        <taxon>Pezizomycotina</taxon>
        <taxon>Dothideomycetes</taxon>
        <taxon>Pleosporomycetidae</taxon>
        <taxon>Pleosporales</taxon>
        <taxon>Corynesporascaceae</taxon>
        <taxon>Corynespora</taxon>
    </lineage>
</organism>
<sequence length="278" mass="29798">MLLGRSLIAGLTAVGASFAFSPYSTLEVRYRGVPSGELKNVSGVNTYHAYPPNSNTSTKAILYMSDALGVTYLENQLLADSFAANGYLVIMPDLFNGDAVTPAMQASGFNATEWGSRHPTEVSDRIAAQTIDYIRRDFGVESIGAVGYCWGGKYVPRMLAQGGNINAGFIAHPSLLTTAEIEAVVGPLSLAVGTLRCAMLGLNVADVWILVALDETFNATEGHRAATILDANNVTFQSNLYHNARHGFAVQANMSDSTQAYAKQASFIQALLWFNTLL</sequence>
<dbReference type="AlphaFoldDB" id="A0A2T2P1V8"/>
<evidence type="ECO:0000313" key="3">
    <source>
        <dbReference type="EMBL" id="PSN71623.1"/>
    </source>
</evidence>
<keyword evidence="3" id="KW-0378">Hydrolase</keyword>
<evidence type="ECO:0000256" key="1">
    <source>
        <dbReference type="SAM" id="SignalP"/>
    </source>
</evidence>
<feature type="chain" id="PRO_5015400287" evidence="1">
    <location>
        <begin position="20"/>
        <end position="278"/>
    </location>
</feature>
<dbReference type="PANTHER" id="PTHR17630">
    <property type="entry name" value="DIENELACTONE HYDROLASE"/>
    <property type="match status" value="1"/>
</dbReference>
<feature type="domain" description="Dienelactone hydrolase" evidence="2">
    <location>
        <begin position="45"/>
        <end position="277"/>
    </location>
</feature>
<name>A0A2T2P1V8_CORCC</name>
<dbReference type="SUPFAM" id="SSF53474">
    <property type="entry name" value="alpha/beta-Hydrolases"/>
    <property type="match status" value="1"/>
</dbReference>
<dbReference type="OrthoDB" id="17560at2759"/>
<dbReference type="GO" id="GO:0016787">
    <property type="term" value="F:hydrolase activity"/>
    <property type="evidence" value="ECO:0007669"/>
    <property type="project" value="UniProtKB-KW"/>
</dbReference>
<dbReference type="EMBL" id="KZ678130">
    <property type="protein sequence ID" value="PSN71623.1"/>
    <property type="molecule type" value="Genomic_DNA"/>
</dbReference>
<dbReference type="PANTHER" id="PTHR17630:SF44">
    <property type="entry name" value="PROTEIN AIM2"/>
    <property type="match status" value="1"/>
</dbReference>
<dbReference type="STRING" id="1448308.A0A2T2P1V8"/>
<dbReference type="Gene3D" id="3.40.50.1820">
    <property type="entry name" value="alpha/beta hydrolase"/>
    <property type="match status" value="1"/>
</dbReference>
<evidence type="ECO:0000259" key="2">
    <source>
        <dbReference type="Pfam" id="PF01738"/>
    </source>
</evidence>
<protein>
    <submittedName>
        <fullName evidence="3">Alpha/beta-hydrolase</fullName>
    </submittedName>
</protein>
<dbReference type="Pfam" id="PF01738">
    <property type="entry name" value="DLH"/>
    <property type="match status" value="1"/>
</dbReference>
<dbReference type="Proteomes" id="UP000240883">
    <property type="component" value="Unassembled WGS sequence"/>
</dbReference>
<gene>
    <name evidence="3" type="ORF">BS50DRAFT_657288</name>
</gene>
<proteinExistence type="predicted"/>
<reference evidence="3 4" key="1">
    <citation type="journal article" date="2018" name="Front. Microbiol.">
        <title>Genome-Wide Analysis of Corynespora cassiicola Leaf Fall Disease Putative Effectors.</title>
        <authorList>
            <person name="Lopez D."/>
            <person name="Ribeiro S."/>
            <person name="Label P."/>
            <person name="Fumanal B."/>
            <person name="Venisse J.S."/>
            <person name="Kohler A."/>
            <person name="de Oliveira R.R."/>
            <person name="Labutti K."/>
            <person name="Lipzen A."/>
            <person name="Lail K."/>
            <person name="Bauer D."/>
            <person name="Ohm R.A."/>
            <person name="Barry K.W."/>
            <person name="Spatafora J."/>
            <person name="Grigoriev I.V."/>
            <person name="Martin F.M."/>
            <person name="Pujade-Renaud V."/>
        </authorList>
    </citation>
    <scope>NUCLEOTIDE SEQUENCE [LARGE SCALE GENOMIC DNA]</scope>
    <source>
        <strain evidence="3 4">Philippines</strain>
    </source>
</reference>
<keyword evidence="1" id="KW-0732">Signal</keyword>
<dbReference type="InterPro" id="IPR002925">
    <property type="entry name" value="Dienelactn_hydro"/>
</dbReference>
<dbReference type="InterPro" id="IPR029058">
    <property type="entry name" value="AB_hydrolase_fold"/>
</dbReference>
<evidence type="ECO:0000313" key="4">
    <source>
        <dbReference type="Proteomes" id="UP000240883"/>
    </source>
</evidence>